<dbReference type="STRING" id="217511.GCA_001463845_02393"/>
<dbReference type="Proteomes" id="UP000004310">
    <property type="component" value="Unassembled WGS sequence"/>
</dbReference>
<dbReference type="RefSeq" id="WP_007067888.1">
    <property type="nucleotide sequence ID" value="NZ_DS022272.1"/>
</dbReference>
<gene>
    <name evidence="1" type="ORF">FP2506_13809</name>
</gene>
<dbReference type="AlphaFoldDB" id="Q0G4G8"/>
<comment type="caution">
    <text evidence="1">The sequence shown here is derived from an EMBL/GenBank/DDBJ whole genome shotgun (WGS) entry which is preliminary data.</text>
</comment>
<sequence length="154" mass="17085">MIKLIIVGIWATVVALGSSYAAITFTDKSGEAAGEKQSDYYAGLDYRSTDAITVPMIADKRIQGYIIARFVYTIDGQIAAKLAVPPEPFVLDEAFRRLYASEDFDFANPSRYDLPGLMEAIKTSVNARYGDELVHEVLIEQFDYVPKDTVRSAT</sequence>
<proteinExistence type="predicted"/>
<dbReference type="eggNOG" id="ENOG5032TD2">
    <property type="taxonomic scope" value="Bacteria"/>
</dbReference>
<dbReference type="EMBL" id="AATP01000002">
    <property type="protein sequence ID" value="EAU41513.1"/>
    <property type="molecule type" value="Genomic_DNA"/>
</dbReference>
<reference evidence="1 2" key="1">
    <citation type="journal article" date="2010" name="J. Bacteriol.">
        <title>Genome sequence of Fulvimarina pelagi HTCC2506T, a Mn(II)-oxidizing alphaproteobacterium possessing an aerobic anoxygenic photosynthetic gene cluster and Xanthorhodopsin.</title>
        <authorList>
            <person name="Kang I."/>
            <person name="Oh H.M."/>
            <person name="Lim S.I."/>
            <person name="Ferriera S."/>
            <person name="Giovannoni S.J."/>
            <person name="Cho J.C."/>
        </authorList>
    </citation>
    <scope>NUCLEOTIDE SEQUENCE [LARGE SCALE GENOMIC DNA]</scope>
    <source>
        <strain evidence="1 2">HTCC2506</strain>
    </source>
</reference>
<evidence type="ECO:0000313" key="2">
    <source>
        <dbReference type="Proteomes" id="UP000004310"/>
    </source>
</evidence>
<keyword evidence="2" id="KW-1185">Reference proteome</keyword>
<protein>
    <submittedName>
        <fullName evidence="1">Uncharacterized protein</fullName>
    </submittedName>
</protein>
<accession>Q0G4G8</accession>
<name>Q0G4G8_9HYPH</name>
<evidence type="ECO:0000313" key="1">
    <source>
        <dbReference type="EMBL" id="EAU41513.1"/>
    </source>
</evidence>
<organism evidence="1 2">
    <name type="scientific">Fulvimarina pelagi HTCC2506</name>
    <dbReference type="NCBI Taxonomy" id="314231"/>
    <lineage>
        <taxon>Bacteria</taxon>
        <taxon>Pseudomonadati</taxon>
        <taxon>Pseudomonadota</taxon>
        <taxon>Alphaproteobacteria</taxon>
        <taxon>Hyphomicrobiales</taxon>
        <taxon>Aurantimonadaceae</taxon>
        <taxon>Fulvimarina</taxon>
    </lineage>
</organism>
<dbReference type="HOGENOM" id="CLU_122346_1_0_5"/>